<sequence length="87" mass="10073">METVNKNEHIREPGTGGSPVPVIFIEYHSGVSFLKFSVRRDGFPPLKGTCIGVYNYRPVQCNRWCECGNCFRPFTGRKFFYFIEKSK</sequence>
<evidence type="ECO:0000313" key="2">
    <source>
        <dbReference type="Proteomes" id="UP000283745"/>
    </source>
</evidence>
<gene>
    <name evidence="1" type="ORF">DW740_09760</name>
</gene>
<dbReference type="Proteomes" id="UP000283745">
    <property type="component" value="Unassembled WGS sequence"/>
</dbReference>
<proteinExistence type="predicted"/>
<protein>
    <submittedName>
        <fullName evidence="1">Uncharacterized protein</fullName>
    </submittedName>
</protein>
<organism evidence="1 2">
    <name type="scientific">Blautia obeum</name>
    <dbReference type="NCBI Taxonomy" id="40520"/>
    <lineage>
        <taxon>Bacteria</taxon>
        <taxon>Bacillati</taxon>
        <taxon>Bacillota</taxon>
        <taxon>Clostridia</taxon>
        <taxon>Lachnospirales</taxon>
        <taxon>Lachnospiraceae</taxon>
        <taxon>Blautia</taxon>
    </lineage>
</organism>
<accession>A0A414J531</accession>
<name>A0A414J531_9FIRM</name>
<reference evidence="1 2" key="1">
    <citation type="submission" date="2018-08" db="EMBL/GenBank/DDBJ databases">
        <title>A genome reference for cultivated species of the human gut microbiota.</title>
        <authorList>
            <person name="Zou Y."/>
            <person name="Xue W."/>
            <person name="Luo G."/>
        </authorList>
    </citation>
    <scope>NUCLEOTIDE SEQUENCE [LARGE SCALE GENOMIC DNA]</scope>
    <source>
        <strain evidence="1 2">AM28-23</strain>
    </source>
</reference>
<comment type="caution">
    <text evidence="1">The sequence shown here is derived from an EMBL/GenBank/DDBJ whole genome shotgun (WGS) entry which is preliminary data.</text>
</comment>
<evidence type="ECO:0000313" key="1">
    <source>
        <dbReference type="EMBL" id="RHE39516.1"/>
    </source>
</evidence>
<dbReference type="AlphaFoldDB" id="A0A414J531"/>
<dbReference type="EMBL" id="QSKF01000007">
    <property type="protein sequence ID" value="RHE39516.1"/>
    <property type="molecule type" value="Genomic_DNA"/>
</dbReference>